<dbReference type="Proteomes" id="UP001469553">
    <property type="component" value="Unassembled WGS sequence"/>
</dbReference>
<protein>
    <submittedName>
        <fullName evidence="1">Uncharacterized protein</fullName>
    </submittedName>
</protein>
<sequence>MKHPPHPGHQLGQTLLWDGIPFSNQHLSHFRKCRAVDHCGMTSTTKLILHMFSGVATRRNLARAFGKFFIDTTHILNSAPQSTSACFLQLWHHLRGNKQAFQ</sequence>
<accession>A0ABV0ZHF9</accession>
<name>A0ABV0ZHF9_9TELE</name>
<evidence type="ECO:0000313" key="1">
    <source>
        <dbReference type="EMBL" id="MEQ2305669.1"/>
    </source>
</evidence>
<comment type="caution">
    <text evidence="1">The sequence shown here is derived from an EMBL/GenBank/DDBJ whole genome shotgun (WGS) entry which is preliminary data.</text>
</comment>
<proteinExistence type="predicted"/>
<organism evidence="1 2">
    <name type="scientific">Ameca splendens</name>
    <dbReference type="NCBI Taxonomy" id="208324"/>
    <lineage>
        <taxon>Eukaryota</taxon>
        <taxon>Metazoa</taxon>
        <taxon>Chordata</taxon>
        <taxon>Craniata</taxon>
        <taxon>Vertebrata</taxon>
        <taxon>Euteleostomi</taxon>
        <taxon>Actinopterygii</taxon>
        <taxon>Neopterygii</taxon>
        <taxon>Teleostei</taxon>
        <taxon>Neoteleostei</taxon>
        <taxon>Acanthomorphata</taxon>
        <taxon>Ovalentaria</taxon>
        <taxon>Atherinomorphae</taxon>
        <taxon>Cyprinodontiformes</taxon>
        <taxon>Goodeidae</taxon>
        <taxon>Ameca</taxon>
    </lineage>
</organism>
<evidence type="ECO:0000313" key="2">
    <source>
        <dbReference type="Proteomes" id="UP001469553"/>
    </source>
</evidence>
<dbReference type="EMBL" id="JAHRIP010065842">
    <property type="protein sequence ID" value="MEQ2305669.1"/>
    <property type="molecule type" value="Genomic_DNA"/>
</dbReference>
<keyword evidence="2" id="KW-1185">Reference proteome</keyword>
<gene>
    <name evidence="1" type="ORF">AMECASPLE_000322</name>
</gene>
<reference evidence="1 2" key="1">
    <citation type="submission" date="2021-06" db="EMBL/GenBank/DDBJ databases">
        <authorList>
            <person name="Palmer J.M."/>
        </authorList>
    </citation>
    <scope>NUCLEOTIDE SEQUENCE [LARGE SCALE GENOMIC DNA]</scope>
    <source>
        <strain evidence="1 2">AS_MEX2019</strain>
        <tissue evidence="1">Muscle</tissue>
    </source>
</reference>